<keyword evidence="2" id="KW-1185">Reference proteome</keyword>
<organism evidence="1 2">
    <name type="scientific">Plenodomus tracheiphilus IPT5</name>
    <dbReference type="NCBI Taxonomy" id="1408161"/>
    <lineage>
        <taxon>Eukaryota</taxon>
        <taxon>Fungi</taxon>
        <taxon>Dikarya</taxon>
        <taxon>Ascomycota</taxon>
        <taxon>Pezizomycotina</taxon>
        <taxon>Dothideomycetes</taxon>
        <taxon>Pleosporomycetidae</taxon>
        <taxon>Pleosporales</taxon>
        <taxon>Pleosporineae</taxon>
        <taxon>Leptosphaeriaceae</taxon>
        <taxon>Plenodomus</taxon>
    </lineage>
</organism>
<dbReference type="AlphaFoldDB" id="A0A6A7B2K1"/>
<sequence length="221" mass="24494">MFIEAKTKPQAPVLNIDLYATHLANLVPLNVSPHRPHTTLISTFLDRANLPEEIIAFSACILDALSSRFATTWRDALAPCDYARDLQNFLRTDSSLQLQQQHVHVSPDVIVLAALALAHGWLVDRLRSSRHWSVRESGGVFSVREIEATKRAVLEDMDYGLFRISEDMVVRRLRDMQRVVGMGSEEGGARGVKGSRSRGLSLSLGGTALWCHGVQTPEPSP</sequence>
<protein>
    <recommendedName>
        <fullName evidence="3">Cyclin N-terminal domain-containing protein</fullName>
    </recommendedName>
</protein>
<reference evidence="1" key="1">
    <citation type="submission" date="2020-01" db="EMBL/GenBank/DDBJ databases">
        <authorList>
            <consortium name="DOE Joint Genome Institute"/>
            <person name="Haridas S."/>
            <person name="Albert R."/>
            <person name="Binder M."/>
            <person name="Bloem J."/>
            <person name="Labutti K."/>
            <person name="Salamov A."/>
            <person name="Andreopoulos B."/>
            <person name="Baker S.E."/>
            <person name="Barry K."/>
            <person name="Bills G."/>
            <person name="Bluhm B.H."/>
            <person name="Cannon C."/>
            <person name="Castanera R."/>
            <person name="Culley D.E."/>
            <person name="Daum C."/>
            <person name="Ezra D."/>
            <person name="Gonzalez J.B."/>
            <person name="Henrissat B."/>
            <person name="Kuo A."/>
            <person name="Liang C."/>
            <person name="Lipzen A."/>
            <person name="Lutzoni F."/>
            <person name="Magnuson J."/>
            <person name="Mondo S."/>
            <person name="Nolan M."/>
            <person name="Ohm R."/>
            <person name="Pangilinan J."/>
            <person name="Park H.-J."/>
            <person name="Ramirez L."/>
            <person name="Alfaro M."/>
            <person name="Sun H."/>
            <person name="Tritt A."/>
            <person name="Yoshinaga Y."/>
            <person name="Zwiers L.-H."/>
            <person name="Turgeon B.G."/>
            <person name="Goodwin S.B."/>
            <person name="Spatafora J.W."/>
            <person name="Crous P.W."/>
            <person name="Grigoriev I.V."/>
        </authorList>
    </citation>
    <scope>NUCLEOTIDE SEQUENCE</scope>
    <source>
        <strain evidence="1">IPT5</strain>
    </source>
</reference>
<evidence type="ECO:0000313" key="2">
    <source>
        <dbReference type="Proteomes" id="UP000799423"/>
    </source>
</evidence>
<evidence type="ECO:0008006" key="3">
    <source>
        <dbReference type="Google" id="ProtNLM"/>
    </source>
</evidence>
<proteinExistence type="predicted"/>
<accession>A0A6A7B2K1</accession>
<dbReference type="Proteomes" id="UP000799423">
    <property type="component" value="Unassembled WGS sequence"/>
</dbReference>
<gene>
    <name evidence="1" type="ORF">T440DRAFT_398509</name>
</gene>
<dbReference type="EMBL" id="MU006310">
    <property type="protein sequence ID" value="KAF2849720.1"/>
    <property type="molecule type" value="Genomic_DNA"/>
</dbReference>
<evidence type="ECO:0000313" key="1">
    <source>
        <dbReference type="EMBL" id="KAF2849720.1"/>
    </source>
</evidence>
<dbReference type="OrthoDB" id="3877279at2759"/>
<name>A0A6A7B2K1_9PLEO</name>